<feature type="compositionally biased region" description="Pro residues" evidence="1">
    <location>
        <begin position="1"/>
        <end position="12"/>
    </location>
</feature>
<reference evidence="2" key="1">
    <citation type="submission" date="2023-07" db="EMBL/GenBank/DDBJ databases">
        <authorList>
            <person name="Pelsma A.J. K."/>
        </authorList>
    </citation>
    <scope>NUCLEOTIDE SEQUENCE</scope>
</reference>
<dbReference type="AlphaFoldDB" id="A0AA48M2Q3"/>
<accession>A0AA48M2Q3</accession>
<evidence type="ECO:0000256" key="1">
    <source>
        <dbReference type="SAM" id="MobiDB-lite"/>
    </source>
</evidence>
<gene>
    <name evidence="2" type="ORF">AMST5_01479</name>
</gene>
<evidence type="ECO:0000313" key="2">
    <source>
        <dbReference type="EMBL" id="CAJ0862323.1"/>
    </source>
</evidence>
<feature type="compositionally biased region" description="Basic residues" evidence="1">
    <location>
        <begin position="128"/>
        <end position="139"/>
    </location>
</feature>
<name>A0AA48M2Q3_9ZZZZ</name>
<dbReference type="EMBL" id="OY288114">
    <property type="protein sequence ID" value="CAJ0862323.1"/>
    <property type="molecule type" value="Genomic_DNA"/>
</dbReference>
<feature type="region of interest" description="Disordered" evidence="1">
    <location>
        <begin position="1"/>
        <end position="204"/>
    </location>
</feature>
<organism evidence="2">
    <name type="scientific">freshwater sediment metagenome</name>
    <dbReference type="NCBI Taxonomy" id="556182"/>
    <lineage>
        <taxon>unclassified sequences</taxon>
        <taxon>metagenomes</taxon>
        <taxon>ecological metagenomes</taxon>
    </lineage>
</organism>
<proteinExistence type="predicted"/>
<sequence>MNFPAMTPPNPSPIRGGWPREAGSGGVRPHHSHSGDTPPVALRAPPSPQGGGMGTARLSLHLKTRRSRGRHAAMTPPNPSPLRGGWPREAGSGGVRPHHGHSGDTPPVALRAPPSPQGGGMGTARLSFHLKTHRSRGRHAAMTPPNPSPLRGGWPREAGSGGVRPHHSHSGDTPPVALRAPPSPQGGGMGTARLSFHLKARTSE</sequence>
<protein>
    <submittedName>
        <fullName evidence="2">Uncharacterized protein</fullName>
    </submittedName>
</protein>
<feature type="compositionally biased region" description="Basic residues" evidence="1">
    <location>
        <begin position="60"/>
        <end position="71"/>
    </location>
</feature>